<dbReference type="EMBL" id="UINC01019657">
    <property type="protein sequence ID" value="SVA83312.1"/>
    <property type="molecule type" value="Genomic_DNA"/>
</dbReference>
<dbReference type="PANTHER" id="PTHR45458">
    <property type="entry name" value="SHORT-CHAIN DEHYDROGENASE/REDUCTASE SDR"/>
    <property type="match status" value="1"/>
</dbReference>
<dbReference type="InterPro" id="IPR036291">
    <property type="entry name" value="NAD(P)-bd_dom_sf"/>
</dbReference>
<protein>
    <submittedName>
        <fullName evidence="1">Uncharacterized protein</fullName>
    </submittedName>
</protein>
<dbReference type="PANTHER" id="PTHR45458:SF3">
    <property type="entry name" value="CHAIN DEHYDROGENASE (ATSC), PUTATIVE-RELATED"/>
    <property type="match status" value="1"/>
</dbReference>
<dbReference type="Gene3D" id="3.40.50.720">
    <property type="entry name" value="NAD(P)-binding Rossmann-like Domain"/>
    <property type="match status" value="1"/>
</dbReference>
<dbReference type="InterPro" id="IPR002347">
    <property type="entry name" value="SDR_fam"/>
</dbReference>
<dbReference type="AlphaFoldDB" id="A0A381Z341"/>
<dbReference type="GO" id="GO:0016616">
    <property type="term" value="F:oxidoreductase activity, acting on the CH-OH group of donors, NAD or NADP as acceptor"/>
    <property type="evidence" value="ECO:0007669"/>
    <property type="project" value="TreeGrafter"/>
</dbReference>
<accession>A0A381Z341</accession>
<dbReference type="SUPFAM" id="SSF51735">
    <property type="entry name" value="NAD(P)-binding Rossmann-fold domains"/>
    <property type="match status" value="1"/>
</dbReference>
<proteinExistence type="predicted"/>
<gene>
    <name evidence="1" type="ORF">METZ01_LOCUS136166</name>
</gene>
<dbReference type="Pfam" id="PF00106">
    <property type="entry name" value="adh_short"/>
    <property type="match status" value="1"/>
</dbReference>
<organism evidence="1">
    <name type="scientific">marine metagenome</name>
    <dbReference type="NCBI Taxonomy" id="408172"/>
    <lineage>
        <taxon>unclassified sequences</taxon>
        <taxon>metagenomes</taxon>
        <taxon>ecological metagenomes</taxon>
    </lineage>
</organism>
<sequence length="181" mass="20157">MINNAAYLGPPDPQKFGDIDYEMFTKSFEVNAIGPIRVTEKLINNVRSSNTKKIIFLGSAAGSIAQIAPPVTLYSYRSSKAALHLAVHNLYHELANENIIVSLINPGLVDTRGFLDLKPDDPIPEELTKMVPEILIRMIQEGKIPMITTYESVTQMMSYIDDLTTDTKPLFVNCDGTPMPW</sequence>
<name>A0A381Z341_9ZZZZ</name>
<dbReference type="InterPro" id="IPR052184">
    <property type="entry name" value="SDR_enzymes"/>
</dbReference>
<reference evidence="1" key="1">
    <citation type="submission" date="2018-05" db="EMBL/GenBank/DDBJ databases">
        <authorList>
            <person name="Lanie J.A."/>
            <person name="Ng W.-L."/>
            <person name="Kazmierczak K.M."/>
            <person name="Andrzejewski T.M."/>
            <person name="Davidsen T.M."/>
            <person name="Wayne K.J."/>
            <person name="Tettelin H."/>
            <person name="Glass J.I."/>
            <person name="Rusch D."/>
            <person name="Podicherti R."/>
            <person name="Tsui H.-C.T."/>
            <person name="Winkler M.E."/>
        </authorList>
    </citation>
    <scope>NUCLEOTIDE SEQUENCE</scope>
</reference>
<evidence type="ECO:0000313" key="1">
    <source>
        <dbReference type="EMBL" id="SVA83312.1"/>
    </source>
</evidence>